<name>A0A9E8Z776_9STRA</name>
<evidence type="ECO:0000313" key="1">
    <source>
        <dbReference type="EMBL" id="WAK85000.1"/>
    </source>
</evidence>
<sequence length="99" mass="12000">MKKLLEKNKKLRLKLNKIEYKHFILKSIFKNFNFFDLIRWNAFLKLKKLSKKSSKISISNRCLYSINKKRFNKYSPFSRHIFLKLIRSGSINGLQKSSW</sequence>
<protein>
    <submittedName>
        <fullName evidence="1">Ribosomal protein S14</fullName>
    </submittedName>
</protein>
<proteinExistence type="predicted"/>
<gene>
    <name evidence="1" type="primary">rps14</name>
</gene>
<dbReference type="AlphaFoldDB" id="A0A9E8Z776"/>
<dbReference type="GO" id="GO:0005840">
    <property type="term" value="C:ribosome"/>
    <property type="evidence" value="ECO:0007669"/>
    <property type="project" value="UniProtKB-KW"/>
</dbReference>
<dbReference type="EMBL" id="ON390794">
    <property type="protein sequence ID" value="WAK85000.1"/>
    <property type="molecule type" value="Genomic_DNA"/>
</dbReference>
<reference evidence="1" key="1">
    <citation type="submission" date="2022-04" db="EMBL/GenBank/DDBJ databases">
        <title>A new insight into Amicula, a genus of tiny marine littoral diatoms with the description of two new tropical species and the largest mitogenome known for a stramenopile.</title>
        <authorList>
            <person name="Gastineau R."/>
            <person name="Li C."/>
            <person name="Ashworth M.P."/>
            <person name="Witkowski A."/>
            <person name="Turmel M."/>
            <person name="Gorecka E."/>
            <person name="Frankovich T.A."/>
            <person name="Wachnicka A."/>
            <person name="Lobban C.S."/>
            <person name="Theriot E.C."/>
            <person name="Otis C."/>
            <person name="Dabek P."/>
            <person name="Binczewska A."/>
            <person name="Lemieux C."/>
        </authorList>
    </citation>
    <scope>NUCLEOTIDE SEQUENCE</scope>
    <source>
        <strain evidence="1">GU52X-4 cfCalB7</strain>
    </source>
</reference>
<accession>A0A9E8Z776</accession>
<dbReference type="SUPFAM" id="SSF57716">
    <property type="entry name" value="Glucocorticoid receptor-like (DNA-binding domain)"/>
    <property type="match status" value="1"/>
</dbReference>
<keyword evidence="1" id="KW-0689">Ribosomal protein</keyword>
<dbReference type="Gene3D" id="1.10.287.1480">
    <property type="match status" value="1"/>
</dbReference>
<keyword evidence="1" id="KW-0687">Ribonucleoprotein</keyword>
<organism evidence="1">
    <name type="scientific">Amicula sp. isolate GU52X-4 cfCalB7</name>
    <dbReference type="NCBI Taxonomy" id="3003489"/>
    <lineage>
        <taxon>Eukaryota</taxon>
        <taxon>Sar</taxon>
        <taxon>Stramenopiles</taxon>
        <taxon>Ochrophyta</taxon>
        <taxon>Bacillariophyta</taxon>
        <taxon>Bacillariophyceae</taxon>
        <taxon>Bacillariophycidae</taxon>
        <taxon>Naviculales</taxon>
        <taxon>Naviculaceae</taxon>
        <taxon>Amicula</taxon>
    </lineage>
</organism>
<geneLocation type="mitochondrion" evidence="1"/>
<keyword evidence="1" id="KW-0496">Mitochondrion</keyword>